<evidence type="ECO:0000313" key="2">
    <source>
        <dbReference type="Proteomes" id="UP000661077"/>
    </source>
</evidence>
<gene>
    <name evidence="1" type="ORF">JM946_04430</name>
</gene>
<sequence>MGSTAIQHPMLDSAETIAETLLAFERGTLDPAQFDHRLHLCVAWSYLQRDGFPEGAVRFRQDLQRYVAKVGAASKYHETITWAYLVMLNEERCLRASPGESFDEMIQRRPELLDHRNGPIARLYSKAQLESAEARRVFMFPVI</sequence>
<dbReference type="RefSeq" id="WP_203165924.1">
    <property type="nucleotide sequence ID" value="NZ_JAEVLS010000001.1"/>
</dbReference>
<comment type="caution">
    <text evidence="1">The sequence shown here is derived from an EMBL/GenBank/DDBJ whole genome shotgun (WGS) entry which is preliminary data.</text>
</comment>
<accession>A0ABS1WSL6</accession>
<proteinExistence type="predicted"/>
<organism evidence="1 2">
    <name type="scientific">Steroidobacter gossypii</name>
    <dbReference type="NCBI Taxonomy" id="2805490"/>
    <lineage>
        <taxon>Bacteria</taxon>
        <taxon>Pseudomonadati</taxon>
        <taxon>Pseudomonadota</taxon>
        <taxon>Gammaproteobacteria</taxon>
        <taxon>Steroidobacterales</taxon>
        <taxon>Steroidobacteraceae</taxon>
        <taxon>Steroidobacter</taxon>
    </lineage>
</organism>
<keyword evidence="2" id="KW-1185">Reference proteome</keyword>
<name>A0ABS1WSL6_9GAMM</name>
<dbReference type="Proteomes" id="UP000661077">
    <property type="component" value="Unassembled WGS sequence"/>
</dbReference>
<evidence type="ECO:0000313" key="1">
    <source>
        <dbReference type="EMBL" id="MBM0103974.1"/>
    </source>
</evidence>
<protein>
    <submittedName>
        <fullName evidence="1">Uncharacterized protein</fullName>
    </submittedName>
</protein>
<reference evidence="1 2" key="1">
    <citation type="journal article" date="2021" name="Int. J. Syst. Evol. Microbiol.">
        <title>Steroidobacter gossypii sp. nov., isolated from soil of cotton cropping field.</title>
        <authorList>
            <person name="Huang R."/>
            <person name="Yang S."/>
            <person name="Zhen C."/>
            <person name="Liu W."/>
        </authorList>
    </citation>
    <scope>NUCLEOTIDE SEQUENCE [LARGE SCALE GENOMIC DNA]</scope>
    <source>
        <strain evidence="1 2">S1-65</strain>
    </source>
</reference>
<dbReference type="EMBL" id="JAEVLS010000001">
    <property type="protein sequence ID" value="MBM0103974.1"/>
    <property type="molecule type" value="Genomic_DNA"/>
</dbReference>